<feature type="transmembrane region" description="Helical" evidence="1">
    <location>
        <begin position="36"/>
        <end position="54"/>
    </location>
</feature>
<evidence type="ECO:0000313" key="3">
    <source>
        <dbReference type="Proteomes" id="UP000033423"/>
    </source>
</evidence>
<reference evidence="2 3" key="1">
    <citation type="submission" date="2015-02" db="EMBL/GenBank/DDBJ databases">
        <title>Single-cell genomics of uncultivated deep-branching MTB reveals a conserved set of magnetosome genes.</title>
        <authorList>
            <person name="Kolinko S."/>
            <person name="Richter M."/>
            <person name="Glockner F.O."/>
            <person name="Brachmann A."/>
            <person name="Schuler D."/>
        </authorList>
    </citation>
    <scope>NUCLEOTIDE SEQUENCE [LARGE SCALE GENOMIC DNA]</scope>
    <source>
        <strain evidence="2">TM-1</strain>
    </source>
</reference>
<feature type="transmembrane region" description="Helical" evidence="1">
    <location>
        <begin position="6"/>
        <end position="24"/>
    </location>
</feature>
<dbReference type="Proteomes" id="UP000033423">
    <property type="component" value="Unassembled WGS sequence"/>
</dbReference>
<evidence type="ECO:0008006" key="4">
    <source>
        <dbReference type="Google" id="ProtNLM"/>
    </source>
</evidence>
<gene>
    <name evidence="2" type="ORF">MBAV_002529</name>
</gene>
<keyword evidence="1" id="KW-1133">Transmembrane helix</keyword>
<feature type="transmembrane region" description="Helical" evidence="1">
    <location>
        <begin position="60"/>
        <end position="78"/>
    </location>
</feature>
<dbReference type="PATRIC" id="fig|29290.4.peg.3355"/>
<keyword evidence="1" id="KW-0812">Transmembrane</keyword>
<accession>A0A0F3GX75</accession>
<dbReference type="AlphaFoldDB" id="A0A0F3GX75"/>
<organism evidence="2 3">
    <name type="scientific">Candidatus Magnetobacterium bavaricum</name>
    <dbReference type="NCBI Taxonomy" id="29290"/>
    <lineage>
        <taxon>Bacteria</taxon>
        <taxon>Pseudomonadati</taxon>
        <taxon>Nitrospirota</taxon>
        <taxon>Thermodesulfovibrionia</taxon>
        <taxon>Thermodesulfovibrionales</taxon>
        <taxon>Candidatus Magnetobacteriaceae</taxon>
        <taxon>Candidatus Magnetobacterium</taxon>
    </lineage>
</organism>
<comment type="caution">
    <text evidence="2">The sequence shown here is derived from an EMBL/GenBank/DDBJ whole genome shotgun (WGS) entry which is preliminary data.</text>
</comment>
<sequence length="85" mass="9832">MSIFEIIMLVCFGSAWPCSIYKSYKSGKNEGKSVQFLFIIFLGYLSGVTHKFLYCFDYVSYLYVLNGSMVFIDILLYFRNSAKNS</sequence>
<dbReference type="EMBL" id="LACI01001096">
    <property type="protein sequence ID" value="KJU85273.1"/>
    <property type="molecule type" value="Genomic_DNA"/>
</dbReference>
<keyword evidence="1" id="KW-0472">Membrane</keyword>
<evidence type="ECO:0000313" key="2">
    <source>
        <dbReference type="EMBL" id="KJU85273.1"/>
    </source>
</evidence>
<proteinExistence type="predicted"/>
<keyword evidence="3" id="KW-1185">Reference proteome</keyword>
<protein>
    <recommendedName>
        <fullName evidence="4">PQ loop repeat protein</fullName>
    </recommendedName>
</protein>
<name>A0A0F3GX75_9BACT</name>
<evidence type="ECO:0000256" key="1">
    <source>
        <dbReference type="SAM" id="Phobius"/>
    </source>
</evidence>